<comment type="caution">
    <text evidence="2">The sequence shown here is derived from an EMBL/GenBank/DDBJ whole genome shotgun (WGS) entry which is preliminary data.</text>
</comment>
<dbReference type="AlphaFoldDB" id="A0A5N6PL83"/>
<feature type="region of interest" description="Disordered" evidence="1">
    <location>
        <begin position="1"/>
        <end position="41"/>
    </location>
</feature>
<gene>
    <name evidence="2" type="ORF">E3N88_05540</name>
</gene>
<feature type="compositionally biased region" description="Polar residues" evidence="1">
    <location>
        <begin position="1"/>
        <end position="21"/>
    </location>
</feature>
<reference evidence="2 3" key="1">
    <citation type="submission" date="2019-05" db="EMBL/GenBank/DDBJ databases">
        <title>Mikania micrantha, genome provides insights into the molecular mechanism of rapid growth.</title>
        <authorList>
            <person name="Liu B."/>
        </authorList>
    </citation>
    <scope>NUCLEOTIDE SEQUENCE [LARGE SCALE GENOMIC DNA]</scope>
    <source>
        <strain evidence="2">NLD-2019</strain>
        <tissue evidence="2">Leaf</tissue>
    </source>
</reference>
<proteinExistence type="predicted"/>
<evidence type="ECO:0000313" key="2">
    <source>
        <dbReference type="EMBL" id="KAD6794644.1"/>
    </source>
</evidence>
<accession>A0A5N6PL83</accession>
<evidence type="ECO:0000256" key="1">
    <source>
        <dbReference type="SAM" id="MobiDB-lite"/>
    </source>
</evidence>
<dbReference type="OrthoDB" id="1679915at2759"/>
<keyword evidence="3" id="KW-1185">Reference proteome</keyword>
<organism evidence="2 3">
    <name type="scientific">Mikania micrantha</name>
    <name type="common">bitter vine</name>
    <dbReference type="NCBI Taxonomy" id="192012"/>
    <lineage>
        <taxon>Eukaryota</taxon>
        <taxon>Viridiplantae</taxon>
        <taxon>Streptophyta</taxon>
        <taxon>Embryophyta</taxon>
        <taxon>Tracheophyta</taxon>
        <taxon>Spermatophyta</taxon>
        <taxon>Magnoliopsida</taxon>
        <taxon>eudicotyledons</taxon>
        <taxon>Gunneridae</taxon>
        <taxon>Pentapetalae</taxon>
        <taxon>asterids</taxon>
        <taxon>campanulids</taxon>
        <taxon>Asterales</taxon>
        <taxon>Asteraceae</taxon>
        <taxon>Asteroideae</taxon>
        <taxon>Heliantheae alliance</taxon>
        <taxon>Eupatorieae</taxon>
        <taxon>Mikania</taxon>
    </lineage>
</organism>
<feature type="region of interest" description="Disordered" evidence="1">
    <location>
        <begin position="84"/>
        <end position="109"/>
    </location>
</feature>
<sequence length="109" mass="11569">MSSQNRQALLSYDGNNDQPQGQLRREDFGSEQTENSSLINQTGCSMKTTTYGVSDIATGAARGAMGLAQGAAYLAQGAATAVRNTWGNNPESHNLHTPLPNTQPPNSRC</sequence>
<protein>
    <submittedName>
        <fullName evidence="2">Uncharacterized protein</fullName>
    </submittedName>
</protein>
<dbReference type="Proteomes" id="UP000326396">
    <property type="component" value="Linkage Group LG11"/>
</dbReference>
<name>A0A5N6PL83_9ASTR</name>
<dbReference type="EMBL" id="SZYD01000003">
    <property type="protein sequence ID" value="KAD6794644.1"/>
    <property type="molecule type" value="Genomic_DNA"/>
</dbReference>
<evidence type="ECO:0000313" key="3">
    <source>
        <dbReference type="Proteomes" id="UP000326396"/>
    </source>
</evidence>
<feature type="compositionally biased region" description="Polar residues" evidence="1">
    <location>
        <begin position="30"/>
        <end position="41"/>
    </location>
</feature>